<sequence>MRRWLGLLALGQALHAGAAEPGALDTAVALHCQAVTQAWPADQPLQVLNERLRAAQVKADPFALEGACQGLRRVQADRPGDVLARLRYQSDVAAALVWLGRASEAVPLFEALVTAYQAAGRPTLAAMSAGMLAVVHLQLGENTTALLWSTQAFEAGAEPDPEVVESDRISARINHVVMLSSARRYPEAERAIDQLFDEQDRLGGSPLQRAALYAHRSVLQRRQGRLQEALAAVDAEIALRRELWPQEPFTLVSALSNRGVVLQGLARWHESEEALREGVATADRAQGLAPDISGHAVSVREQLSSLLLARGDPAGAAEVARAAVALMAARPERDAARGARPWRRLGEAQLAQGALADGLASLQQALRRLGPGKTDGDTLPLTRLSAARALLEVGDTQEAAEQLQLLDADPRPPTPDEQAFRHSLQAAILLRQGGADGVAAALRHWAAADAALAQGLPADHPQRQVLAALRCEWEPVACTAPESAAFNPEAQAVVRMAQARRLLRTGGAAGGEAAAQAAEDALLAATTAGQPRLQWQALDLLAQAQDLRGRPAQAIMLGKLAIELLQGQREALLPLGRQADARYLADKTPLYRRVADGLLRAGRLPEARLVLDLLKAQEQFDFGLRAGPATAAGPAELGYTAPERAARRQFELWLSQAPGAELQRLRQWEAAGRLSAAERQRLQTLADAERERQAARRAGLDAALARLQAVPDRTLRALPQRALVRPAAGVLQVHTLAGDDALSLLFVHAGGAYTQRLPWGLAALGPAIARWRDALQQGTPPDADALALQGALGQALAQASRQAGAQRIVLALDGPLRYLPPALLAGSPGQPVVAGPELVVQAPGPALRSPPAPGALRAQAFGVTRALQGLPALPGVADELCSIVQGSVAGLEDPASACGGIGTGPLPGSGHLNEAFTEAQLVGLAGQQPEQLLHLGTHFVLRPGNVSRSWLLLGDGARLHLDRLRQLPLGQPRLVTLSACETAVGVQADGREVDGLASTLIDGGAHEVVASLWRVEDAGTARFMRRFYAALAAHRGQAAAALRQAQVEAQRAGEPARIWAAFVLLRRADA</sequence>
<evidence type="ECO:0000313" key="3">
    <source>
        <dbReference type="EMBL" id="URI06207.1"/>
    </source>
</evidence>
<dbReference type="EMBL" id="CP097635">
    <property type="protein sequence ID" value="URI06207.1"/>
    <property type="molecule type" value="Genomic_DNA"/>
</dbReference>
<protein>
    <submittedName>
        <fullName evidence="3">CHAT domain-containing protein</fullName>
    </submittedName>
</protein>
<evidence type="ECO:0000313" key="4">
    <source>
        <dbReference type="Proteomes" id="UP001056201"/>
    </source>
</evidence>
<dbReference type="Gene3D" id="1.25.40.10">
    <property type="entry name" value="Tetratricopeptide repeat domain"/>
    <property type="match status" value="1"/>
</dbReference>
<feature type="domain" description="CHAT" evidence="2">
    <location>
        <begin position="787"/>
        <end position="1065"/>
    </location>
</feature>
<organism evidence="3 4">
    <name type="scientific">Aquincola tertiaricarbonis</name>
    <dbReference type="NCBI Taxonomy" id="391953"/>
    <lineage>
        <taxon>Bacteria</taxon>
        <taxon>Pseudomonadati</taxon>
        <taxon>Pseudomonadota</taxon>
        <taxon>Betaproteobacteria</taxon>
        <taxon>Burkholderiales</taxon>
        <taxon>Sphaerotilaceae</taxon>
        <taxon>Aquincola</taxon>
    </lineage>
</organism>
<dbReference type="SUPFAM" id="SSF48452">
    <property type="entry name" value="TPR-like"/>
    <property type="match status" value="3"/>
</dbReference>
<dbReference type="InterPro" id="IPR011990">
    <property type="entry name" value="TPR-like_helical_dom_sf"/>
</dbReference>
<feature type="signal peptide" evidence="1">
    <location>
        <begin position="1"/>
        <end position="18"/>
    </location>
</feature>
<dbReference type="PANTHER" id="PTHR10098">
    <property type="entry name" value="RAPSYN-RELATED"/>
    <property type="match status" value="1"/>
</dbReference>
<evidence type="ECO:0000256" key="1">
    <source>
        <dbReference type="SAM" id="SignalP"/>
    </source>
</evidence>
<feature type="chain" id="PRO_5045189117" evidence="1">
    <location>
        <begin position="19"/>
        <end position="1070"/>
    </location>
</feature>
<evidence type="ECO:0000259" key="2">
    <source>
        <dbReference type="Pfam" id="PF12770"/>
    </source>
</evidence>
<dbReference type="Proteomes" id="UP001056201">
    <property type="component" value="Chromosome 1"/>
</dbReference>
<dbReference type="InterPro" id="IPR024983">
    <property type="entry name" value="CHAT_dom"/>
</dbReference>
<dbReference type="RefSeq" id="WP_250194471.1">
    <property type="nucleotide sequence ID" value="NZ_CP097635.1"/>
</dbReference>
<proteinExistence type="predicted"/>
<name>A0ABY4S2W1_AQUTE</name>
<dbReference type="Pfam" id="PF12770">
    <property type="entry name" value="CHAT"/>
    <property type="match status" value="1"/>
</dbReference>
<dbReference type="PANTHER" id="PTHR10098:SF108">
    <property type="entry name" value="TETRATRICOPEPTIDE REPEAT PROTEIN 28"/>
    <property type="match status" value="1"/>
</dbReference>
<accession>A0ABY4S2W1</accession>
<gene>
    <name evidence="3" type="ORF">MW290_09740</name>
</gene>
<keyword evidence="1" id="KW-0732">Signal</keyword>
<keyword evidence="4" id="KW-1185">Reference proteome</keyword>
<reference evidence="3" key="1">
    <citation type="submission" date="2022-05" db="EMBL/GenBank/DDBJ databases">
        <title>An RpoN-dependent PEP-CTERM gene is involved in floc formation of an Aquincola tertiaricarbonis strain.</title>
        <authorList>
            <person name="Qiu D."/>
            <person name="Xia M."/>
        </authorList>
    </citation>
    <scope>NUCLEOTIDE SEQUENCE</scope>
    <source>
        <strain evidence="3">RN12</strain>
    </source>
</reference>